<dbReference type="InterPro" id="IPR005612">
    <property type="entry name" value="CCAAT-binding_factor"/>
</dbReference>
<dbReference type="Pfam" id="PF03914">
    <property type="entry name" value="CBF"/>
    <property type="match status" value="1"/>
</dbReference>
<evidence type="ECO:0000256" key="2">
    <source>
        <dbReference type="ARBA" id="ARBA00007797"/>
    </source>
</evidence>
<proteinExistence type="inferred from homology"/>
<feature type="compositionally biased region" description="Low complexity" evidence="6">
    <location>
        <begin position="48"/>
        <end position="61"/>
    </location>
</feature>
<evidence type="ECO:0000259" key="8">
    <source>
        <dbReference type="Pfam" id="PF07540"/>
    </source>
</evidence>
<feature type="compositionally biased region" description="Basic residues" evidence="6">
    <location>
        <begin position="455"/>
        <end position="464"/>
    </location>
</feature>
<keyword evidence="3" id="KW-0175">Coiled coil</keyword>
<dbReference type="GeneID" id="109471844"/>
<protein>
    <recommendedName>
        <fullName evidence="5">Nucleolar complex protein 3 homolog</fullName>
        <shortName evidence="5">NOC3 protein homolog</shortName>
    </recommendedName>
</protein>
<reference evidence="10" key="1">
    <citation type="submission" date="2025-08" db="UniProtKB">
        <authorList>
            <consortium name="RefSeq"/>
        </authorList>
    </citation>
    <scope>IDENTIFICATION</scope>
    <source>
        <tissue evidence="10">Gonad</tissue>
    </source>
</reference>
<feature type="region of interest" description="Disordered" evidence="6">
    <location>
        <begin position="1"/>
        <end position="70"/>
    </location>
</feature>
<evidence type="ECO:0000256" key="3">
    <source>
        <dbReference type="ARBA" id="ARBA00023054"/>
    </source>
</evidence>
<evidence type="ECO:0000256" key="1">
    <source>
        <dbReference type="ARBA" id="ARBA00004604"/>
    </source>
</evidence>
<evidence type="ECO:0000256" key="4">
    <source>
        <dbReference type="ARBA" id="ARBA00023242"/>
    </source>
</evidence>
<feature type="domain" description="CCAAT-binding factor" evidence="7">
    <location>
        <begin position="555"/>
        <end position="708"/>
    </location>
</feature>
<dbReference type="Pfam" id="PF07540">
    <property type="entry name" value="NOC3p"/>
    <property type="match status" value="1"/>
</dbReference>
<dbReference type="SUPFAM" id="SSF48371">
    <property type="entry name" value="ARM repeat"/>
    <property type="match status" value="1"/>
</dbReference>
<dbReference type="GO" id="GO:0005730">
    <property type="term" value="C:nucleolus"/>
    <property type="evidence" value="ECO:0007669"/>
    <property type="project" value="UniProtKB-SubCell"/>
</dbReference>
<feature type="compositionally biased region" description="Acidic residues" evidence="6">
    <location>
        <begin position="162"/>
        <end position="182"/>
    </location>
</feature>
<feature type="compositionally biased region" description="Basic residues" evidence="6">
    <location>
        <begin position="1"/>
        <end position="21"/>
    </location>
</feature>
<feature type="region of interest" description="Disordered" evidence="6">
    <location>
        <begin position="438"/>
        <end position="467"/>
    </location>
</feature>
<dbReference type="InterPro" id="IPR016903">
    <property type="entry name" value="Nucleolar_cplx-assoc_3"/>
</dbReference>
<organism evidence="9 10">
    <name type="scientific">Branchiostoma belcheri</name>
    <name type="common">Amphioxus</name>
    <dbReference type="NCBI Taxonomy" id="7741"/>
    <lineage>
        <taxon>Eukaryota</taxon>
        <taxon>Metazoa</taxon>
        <taxon>Chordata</taxon>
        <taxon>Cephalochordata</taxon>
        <taxon>Leptocardii</taxon>
        <taxon>Amphioxiformes</taxon>
        <taxon>Branchiostomatidae</taxon>
        <taxon>Branchiostoma</taxon>
    </lineage>
</organism>
<dbReference type="InterPro" id="IPR016024">
    <property type="entry name" value="ARM-type_fold"/>
</dbReference>
<feature type="region of interest" description="Disordered" evidence="6">
    <location>
        <begin position="158"/>
        <end position="189"/>
    </location>
</feature>
<feature type="compositionally biased region" description="Basic residues" evidence="6">
    <location>
        <begin position="28"/>
        <end position="40"/>
    </location>
</feature>
<dbReference type="PANTHER" id="PTHR14428">
    <property type="entry name" value="NUCLEOLAR COMPLEX PROTEIN 3"/>
    <property type="match status" value="1"/>
</dbReference>
<evidence type="ECO:0000313" key="9">
    <source>
        <dbReference type="Proteomes" id="UP000515135"/>
    </source>
</evidence>
<dbReference type="PANTHER" id="PTHR14428:SF5">
    <property type="entry name" value="NUCLEOLAR COMPLEX PROTEIN 3 HOMOLOG"/>
    <property type="match status" value="1"/>
</dbReference>
<dbReference type="OrthoDB" id="10263597at2759"/>
<dbReference type="Proteomes" id="UP000515135">
    <property type="component" value="Unplaced"/>
</dbReference>
<evidence type="ECO:0000256" key="6">
    <source>
        <dbReference type="SAM" id="MobiDB-lite"/>
    </source>
</evidence>
<comment type="subcellular location">
    <subcellularLocation>
        <location evidence="1 5">Nucleus</location>
        <location evidence="1 5">Nucleolus</location>
    </subcellularLocation>
</comment>
<evidence type="ECO:0000313" key="10">
    <source>
        <dbReference type="RefSeq" id="XP_019626791.1"/>
    </source>
</evidence>
<dbReference type="PIRSF" id="PIRSF028977">
    <property type="entry name" value="Nucleolar_complex_p3"/>
    <property type="match status" value="1"/>
</dbReference>
<dbReference type="GO" id="GO:0003682">
    <property type="term" value="F:chromatin binding"/>
    <property type="evidence" value="ECO:0007669"/>
    <property type="project" value="TreeGrafter"/>
</dbReference>
<dbReference type="KEGG" id="bbel:109471844"/>
<dbReference type="RefSeq" id="XP_019626791.1">
    <property type="nucleotide sequence ID" value="XM_019771232.1"/>
</dbReference>
<name>A0A6P4ZAT1_BRABE</name>
<dbReference type="GO" id="GO:0006270">
    <property type="term" value="P:DNA replication initiation"/>
    <property type="evidence" value="ECO:0007669"/>
    <property type="project" value="TreeGrafter"/>
</dbReference>
<feature type="compositionally biased region" description="Basic and acidic residues" evidence="6">
    <location>
        <begin position="438"/>
        <end position="454"/>
    </location>
</feature>
<sequence length="786" mass="89696">MAKGKAVKSKGPKVSAIKRRNISQTKASNKRRKATGKAKNKFGTTQIGNNASGANLGNLGSDGEDVEEEVVPDDMVDDDHLEYLETMGQNISFVTDTLEVDENKEERSVKKRRKNDEDDVADYEELPRKQFRQMKTEDRKYLHLLPIKGERGIIPQMMEKTESDEEDVVEQEEEDKEEDVEEKSEVKATATSQTLSEVELFKLKKETLARRKMQIAKLSIRVMDSPQEALSSLKALRVMLNEEDPQVAVTVRKLVMLSLCEVFKDIAPGYHIRTRTEKEMQQKMKKDVKQLVEWEEGLVRQYQLYLQHMEDIIKACTSKKKAQGISGQNKLPMKALHSLMEVAVKCMCELLVSLMHFNFRTNIMAVIVPLMDHSNSDIADMCCDTVKKVFKQDRQGDATMEVVKLITSMVKSKAFSVQPKVLETLLALKIKEIKSTNPEKEVDKKMKEKKEMLKKGSRAQRKRAKREEKLTRELLEAEATENQKRKLDLNTQTIEMVFLTYFRILKRNRHSVLLPSVLEGLAKFSHLINVEFFNDLITVLRELVESGSLSYRETLHCMVTAFQILSNQGGVLNIDPLRFYTHLYANLLHLHAGQDTDDTTNALECIDIMLNKRRKQVSMQRAFAFLKRLCTLSLQLLPNSTLGTLAASRDFLKVFPKTDMLLQIEETQGGGMYLPELQEPEHCNAHTTALWELHHLNRHYHPHVRRYAAHILRKAPSEGAGSLPPSLDRKSPSQLWQEFDPSQMNFNPSIAGPGKGGKNLKPFSRVGGLVQESMRKLEQDICGDAM</sequence>
<dbReference type="InterPro" id="IPR011501">
    <property type="entry name" value="Noc3_N"/>
</dbReference>
<keyword evidence="9" id="KW-1185">Reference proteome</keyword>
<evidence type="ECO:0000259" key="7">
    <source>
        <dbReference type="Pfam" id="PF03914"/>
    </source>
</evidence>
<gene>
    <name evidence="10" type="primary">LOC109471844</name>
</gene>
<dbReference type="AlphaFoldDB" id="A0A6P4ZAT1"/>
<feature type="domain" description="Nucleolar complex-associated protein 3 N-terminal" evidence="8">
    <location>
        <begin position="211"/>
        <end position="305"/>
    </location>
</feature>
<evidence type="ECO:0000256" key="5">
    <source>
        <dbReference type="PIRNR" id="PIRNR028977"/>
    </source>
</evidence>
<accession>A0A6P4ZAT1</accession>
<comment type="similarity">
    <text evidence="2 5">Belongs to the CBF/MAK21 family.</text>
</comment>
<feature type="region of interest" description="Disordered" evidence="6">
    <location>
        <begin position="99"/>
        <end position="121"/>
    </location>
</feature>
<keyword evidence="4" id="KW-0539">Nucleus</keyword>